<dbReference type="NCBIfam" id="TIGR03816">
    <property type="entry name" value="tadE_like_DECH"/>
    <property type="match status" value="1"/>
</dbReference>
<keyword evidence="1" id="KW-1133">Transmembrane helix</keyword>
<keyword evidence="3" id="KW-1185">Reference proteome</keyword>
<name>A0A0M4QP23_9MICC</name>
<feature type="transmembrane region" description="Helical" evidence="1">
    <location>
        <begin position="20"/>
        <end position="43"/>
    </location>
</feature>
<evidence type="ECO:0000313" key="3">
    <source>
        <dbReference type="Proteomes" id="UP000062833"/>
    </source>
</evidence>
<evidence type="ECO:0000313" key="2">
    <source>
        <dbReference type="EMBL" id="ALE93184.1"/>
    </source>
</evidence>
<evidence type="ECO:0000256" key="1">
    <source>
        <dbReference type="SAM" id="Phobius"/>
    </source>
</evidence>
<evidence type="ECO:0008006" key="4">
    <source>
        <dbReference type="Google" id="ProtNLM"/>
    </source>
</evidence>
<accession>A0A0M4QP23</accession>
<proteinExistence type="predicted"/>
<reference evidence="3" key="1">
    <citation type="submission" date="2015-09" db="EMBL/GenBank/DDBJ databases">
        <title>Complete genome of Arthrobacter alpinus strain R3.8.</title>
        <authorList>
            <person name="See-Too W.S."/>
            <person name="Chan K.G."/>
        </authorList>
    </citation>
    <scope>NUCLEOTIDE SEQUENCE [LARGE SCALE GENOMIC DNA]</scope>
    <source>
        <strain evidence="3">R3.8</strain>
    </source>
</reference>
<dbReference type="KEGG" id="aaq:AOC05_14055"/>
<dbReference type="Proteomes" id="UP000062833">
    <property type="component" value="Chromosome"/>
</dbReference>
<gene>
    <name evidence="2" type="ORF">AOC05_14055</name>
</gene>
<organism evidence="2 3">
    <name type="scientific">Arthrobacter alpinus</name>
    <dbReference type="NCBI Taxonomy" id="656366"/>
    <lineage>
        <taxon>Bacteria</taxon>
        <taxon>Bacillati</taxon>
        <taxon>Actinomycetota</taxon>
        <taxon>Actinomycetes</taxon>
        <taxon>Micrococcales</taxon>
        <taxon>Micrococcaceae</taxon>
        <taxon>Arthrobacter</taxon>
    </lineage>
</organism>
<keyword evidence="1" id="KW-0812">Transmembrane</keyword>
<sequence>MGRGAGQDAALFSPVAREEGAGTIVAVGLAIVLLLLLTALMWLGEAANAAAKAATAADLAALAGADAARGLTVGDPCQVAADLVIRQGAVLVSCMVVGVYADTVQLEVSVQTGLPWPAYNKSRAGPPPELVVP</sequence>
<keyword evidence="1" id="KW-0472">Membrane</keyword>
<dbReference type="EMBL" id="CP012677">
    <property type="protein sequence ID" value="ALE93184.1"/>
    <property type="molecule type" value="Genomic_DNA"/>
</dbReference>
<protein>
    <recommendedName>
        <fullName evidence="4">Helicase/secretion neighborhood TadE-like protein</fullName>
    </recommendedName>
</protein>
<dbReference type="PATRIC" id="fig|656366.3.peg.3031"/>
<dbReference type="AlphaFoldDB" id="A0A0M4QP23"/>
<dbReference type="RefSeq" id="WP_062007773.1">
    <property type="nucleotide sequence ID" value="NZ_CP012677.1"/>
</dbReference>
<dbReference type="InterPro" id="IPR021202">
    <property type="entry name" value="Rv3654c-like"/>
</dbReference>